<dbReference type="InterPro" id="IPR036390">
    <property type="entry name" value="WH_DNA-bd_sf"/>
</dbReference>
<dbReference type="PANTHER" id="PTHR33164">
    <property type="entry name" value="TRANSCRIPTIONAL REGULATOR, MARR FAMILY"/>
    <property type="match status" value="1"/>
</dbReference>
<proteinExistence type="predicted"/>
<reference evidence="2 3" key="1">
    <citation type="submission" date="2018-10" db="EMBL/GenBank/DDBJ databases">
        <authorList>
            <person name="Criscuolo A."/>
        </authorList>
    </citation>
    <scope>NUCLEOTIDE SEQUENCE [LARGE SCALE GENOMIC DNA]</scope>
    <source>
        <strain evidence="2">DnA1</strain>
    </source>
</reference>
<gene>
    <name evidence="2" type="ORF">PIGHUM_00744</name>
</gene>
<name>A0A3P4AZ85_9BURK</name>
<organism evidence="2 3">
    <name type="scientific">Pigmentiphaga humi</name>
    <dbReference type="NCBI Taxonomy" id="2478468"/>
    <lineage>
        <taxon>Bacteria</taxon>
        <taxon>Pseudomonadati</taxon>
        <taxon>Pseudomonadota</taxon>
        <taxon>Betaproteobacteria</taxon>
        <taxon>Burkholderiales</taxon>
        <taxon>Alcaligenaceae</taxon>
        <taxon>Pigmentiphaga</taxon>
    </lineage>
</organism>
<dbReference type="GO" id="GO:0006950">
    <property type="term" value="P:response to stress"/>
    <property type="evidence" value="ECO:0007669"/>
    <property type="project" value="TreeGrafter"/>
</dbReference>
<evidence type="ECO:0000313" key="2">
    <source>
        <dbReference type="EMBL" id="VCU68686.1"/>
    </source>
</evidence>
<dbReference type="SUPFAM" id="SSF46785">
    <property type="entry name" value="Winged helix' DNA-binding domain"/>
    <property type="match status" value="1"/>
</dbReference>
<keyword evidence="3" id="KW-1185">Reference proteome</keyword>
<dbReference type="InterPro" id="IPR039422">
    <property type="entry name" value="MarR/SlyA-like"/>
</dbReference>
<accession>A0A3P4AZ85</accession>
<evidence type="ECO:0000313" key="3">
    <source>
        <dbReference type="Proteomes" id="UP000277294"/>
    </source>
</evidence>
<feature type="domain" description="HTH marR-type" evidence="1">
    <location>
        <begin position="67"/>
        <end position="107"/>
    </location>
</feature>
<dbReference type="AlphaFoldDB" id="A0A3P4AZ85"/>
<dbReference type="PANTHER" id="PTHR33164:SF57">
    <property type="entry name" value="MARR-FAMILY TRANSCRIPTIONAL REGULATOR"/>
    <property type="match status" value="1"/>
</dbReference>
<dbReference type="EMBL" id="UWPJ01000008">
    <property type="protein sequence ID" value="VCU68686.1"/>
    <property type="molecule type" value="Genomic_DNA"/>
</dbReference>
<evidence type="ECO:0000259" key="1">
    <source>
        <dbReference type="Pfam" id="PF12802"/>
    </source>
</evidence>
<dbReference type="Proteomes" id="UP000277294">
    <property type="component" value="Unassembled WGS sequence"/>
</dbReference>
<dbReference type="InterPro" id="IPR000835">
    <property type="entry name" value="HTH_MarR-typ"/>
</dbReference>
<protein>
    <submittedName>
        <fullName evidence="2">MarR family protein</fullName>
    </submittedName>
</protein>
<dbReference type="InterPro" id="IPR036388">
    <property type="entry name" value="WH-like_DNA-bd_sf"/>
</dbReference>
<dbReference type="Pfam" id="PF12802">
    <property type="entry name" value="MarR_2"/>
    <property type="match status" value="1"/>
</dbReference>
<sequence>MCNQNPAIVKTPDKHAYHWRTHNPGRVLSGALRRFEQRVMDLMSEAGHSETRRWHVNLTRHLDLDGTRITDLARRSAMTNAAMNELIGQCEDMGLVERVADPADKRARIVRFTGVGLAWLDAFGRAVAVAQQEMEDEIGSGGMTVLLKDLAGYAGSAE</sequence>
<dbReference type="Gene3D" id="1.10.10.10">
    <property type="entry name" value="Winged helix-like DNA-binding domain superfamily/Winged helix DNA-binding domain"/>
    <property type="match status" value="1"/>
</dbReference>
<dbReference type="GO" id="GO:0003700">
    <property type="term" value="F:DNA-binding transcription factor activity"/>
    <property type="evidence" value="ECO:0007669"/>
    <property type="project" value="InterPro"/>
</dbReference>